<evidence type="ECO:0000256" key="4">
    <source>
        <dbReference type="ARBA" id="ARBA00011738"/>
    </source>
</evidence>
<comment type="subunit">
    <text evidence="4">Homodimer.</text>
</comment>
<keyword evidence="7" id="KW-0963">Cytoplasm</keyword>
<comment type="catalytic activity">
    <reaction evidence="14">
        <text>guanosine(37) in tRNA + S-adenosyl-L-methionine = N(1)-methylguanosine(37) in tRNA + S-adenosyl-L-homocysteine + H(+)</text>
        <dbReference type="Rhea" id="RHEA:36899"/>
        <dbReference type="Rhea" id="RHEA-COMP:10145"/>
        <dbReference type="Rhea" id="RHEA-COMP:10147"/>
        <dbReference type="ChEBI" id="CHEBI:15378"/>
        <dbReference type="ChEBI" id="CHEBI:57856"/>
        <dbReference type="ChEBI" id="CHEBI:59789"/>
        <dbReference type="ChEBI" id="CHEBI:73542"/>
        <dbReference type="ChEBI" id="CHEBI:74269"/>
        <dbReference type="EC" id="2.1.1.228"/>
    </reaction>
</comment>
<evidence type="ECO:0000259" key="16">
    <source>
        <dbReference type="Pfam" id="PF01746"/>
    </source>
</evidence>
<comment type="caution">
    <text evidence="17">The sequence shown here is derived from an EMBL/GenBank/DDBJ whole genome shotgun (WGS) entry which is preliminary data.</text>
</comment>
<evidence type="ECO:0000256" key="8">
    <source>
        <dbReference type="ARBA" id="ARBA00022603"/>
    </source>
</evidence>
<dbReference type="AlphaFoldDB" id="A0A9W4WTK3"/>
<dbReference type="Proteomes" id="UP001153678">
    <property type="component" value="Unassembled WGS sequence"/>
</dbReference>
<feature type="compositionally biased region" description="Polar residues" evidence="15">
    <location>
        <begin position="315"/>
        <end position="324"/>
    </location>
</feature>
<evidence type="ECO:0000313" key="17">
    <source>
        <dbReference type="EMBL" id="CAI2177930.1"/>
    </source>
</evidence>
<evidence type="ECO:0000256" key="11">
    <source>
        <dbReference type="ARBA" id="ARBA00022694"/>
    </source>
</evidence>
<evidence type="ECO:0000256" key="2">
    <source>
        <dbReference type="ARBA" id="ARBA00004496"/>
    </source>
</evidence>
<gene>
    <name evidence="17" type="ORF">FWILDA_LOCUS8330</name>
</gene>
<dbReference type="EC" id="2.1.1.228" evidence="5"/>
<dbReference type="GO" id="GO:0002939">
    <property type="term" value="P:tRNA N1-guanine methylation"/>
    <property type="evidence" value="ECO:0007669"/>
    <property type="project" value="TreeGrafter"/>
</dbReference>
<dbReference type="GO" id="GO:0052906">
    <property type="term" value="F:tRNA (guanine(37)-N1)-methyltransferase activity"/>
    <property type="evidence" value="ECO:0007669"/>
    <property type="project" value="UniProtKB-EC"/>
</dbReference>
<evidence type="ECO:0000256" key="13">
    <source>
        <dbReference type="ARBA" id="ARBA00033392"/>
    </source>
</evidence>
<dbReference type="InterPro" id="IPR002649">
    <property type="entry name" value="tRNA_m1G_MeTrfase_TrmD"/>
</dbReference>
<evidence type="ECO:0000313" key="18">
    <source>
        <dbReference type="Proteomes" id="UP001153678"/>
    </source>
</evidence>
<comment type="similarity">
    <text evidence="3">Belongs to the RNA methyltransferase TrmD family.</text>
</comment>
<dbReference type="PANTHER" id="PTHR46417:SF1">
    <property type="entry name" value="TRNA (GUANINE-N(1)-)-METHYLTRANSFERASE"/>
    <property type="match status" value="1"/>
</dbReference>
<dbReference type="Pfam" id="PF01746">
    <property type="entry name" value="tRNA_m1G_MT"/>
    <property type="match status" value="1"/>
</dbReference>
<reference evidence="17" key="1">
    <citation type="submission" date="2022-08" db="EMBL/GenBank/DDBJ databases">
        <authorList>
            <person name="Kallberg Y."/>
            <person name="Tangrot J."/>
            <person name="Rosling A."/>
        </authorList>
    </citation>
    <scope>NUCLEOTIDE SEQUENCE</scope>
    <source>
        <strain evidence="17">Wild A</strain>
    </source>
</reference>
<evidence type="ECO:0000256" key="14">
    <source>
        <dbReference type="ARBA" id="ARBA00047783"/>
    </source>
</evidence>
<keyword evidence="10" id="KW-0949">S-adenosyl-L-methionine</keyword>
<accession>A0A9W4WTK3</accession>
<dbReference type="EMBL" id="CAMKVN010001766">
    <property type="protein sequence ID" value="CAI2177930.1"/>
    <property type="molecule type" value="Genomic_DNA"/>
</dbReference>
<sequence length="602" mass="68528">MGGEIPALAITDSLIRAIPEAIDPQSYQQETFTNSQLDFATYTRPELFEDLKVPSVLLSGNHKKIEEWRKKNSQEKIQYSVAQGGFIQVTYQVFNPATREEKTVVGNVIGKEIDSIGIGSLNFYDKIDFEEGEYIKKLSAIRDMINGYIGQVRITVASTMTNKTRSFWFMKATTPVTIAISNITLKNVACLAGYGGGPVAGEVEIANPQDQIKILTAELGKVEQVLNKYGIHDIKELDEAPEEIKKQVNLLALLQPQMATLTQKYSDSQTELNSTKNELSAKNAENHLLNLQVTNLTSEIVQKDNRITDLEKRPNVSSNDWTNDFSKRPTQKELDDIKNERDNRPDTSLIDQTPQQVKGQLVNLGKGPSQQDFDDLRQQFLDYKKDKIGERIENMIENFQNELGGANLERDLRLFFGNRYHSLLTKHLTLDKLNDDNYFKQVESTIKIVVYSAASLEAERKQKPLMQYNTTDHDTKKEMIVLFDKLYSFDTSQLLPIEIDVAKNPFYSDRVGKIIGNLTPTSTPIIIKKRELEELLSDYEEKLEKNDFEDLKNFLEASEEVIKTDNKYAKGQKHQRKVIGKELAQEVIDEQIDKGEIKVPND</sequence>
<evidence type="ECO:0000256" key="1">
    <source>
        <dbReference type="ARBA" id="ARBA00002634"/>
    </source>
</evidence>
<dbReference type="InterPro" id="IPR029028">
    <property type="entry name" value="Alpha/beta_knot_MTases"/>
</dbReference>
<dbReference type="Gene3D" id="1.10.1270.20">
    <property type="entry name" value="tRNA(m1g37)methyltransferase, domain 2"/>
    <property type="match status" value="1"/>
</dbReference>
<comment type="subcellular location">
    <subcellularLocation>
        <location evidence="2">Cytoplasm</location>
    </subcellularLocation>
</comment>
<dbReference type="InterPro" id="IPR023148">
    <property type="entry name" value="tRNA_m1G_MeTrfase_C_sf"/>
</dbReference>
<keyword evidence="11" id="KW-0819">tRNA processing</keyword>
<keyword evidence="9" id="KW-0808">Transferase</keyword>
<name>A0A9W4WTK3_9GLOM</name>
<evidence type="ECO:0000256" key="15">
    <source>
        <dbReference type="SAM" id="MobiDB-lite"/>
    </source>
</evidence>
<proteinExistence type="inferred from homology"/>
<evidence type="ECO:0000256" key="9">
    <source>
        <dbReference type="ARBA" id="ARBA00022679"/>
    </source>
</evidence>
<evidence type="ECO:0000256" key="7">
    <source>
        <dbReference type="ARBA" id="ARBA00022490"/>
    </source>
</evidence>
<evidence type="ECO:0000256" key="3">
    <source>
        <dbReference type="ARBA" id="ARBA00007630"/>
    </source>
</evidence>
<dbReference type="OrthoDB" id="2384124at2759"/>
<feature type="region of interest" description="Disordered" evidence="15">
    <location>
        <begin position="311"/>
        <end position="351"/>
    </location>
</feature>
<feature type="compositionally biased region" description="Basic and acidic residues" evidence="15">
    <location>
        <begin position="325"/>
        <end position="345"/>
    </location>
</feature>
<dbReference type="GO" id="GO:0005829">
    <property type="term" value="C:cytosol"/>
    <property type="evidence" value="ECO:0007669"/>
    <property type="project" value="TreeGrafter"/>
</dbReference>
<evidence type="ECO:0000256" key="12">
    <source>
        <dbReference type="ARBA" id="ARBA00029736"/>
    </source>
</evidence>
<organism evidence="17 18">
    <name type="scientific">Funneliformis geosporum</name>
    <dbReference type="NCBI Taxonomy" id="1117311"/>
    <lineage>
        <taxon>Eukaryota</taxon>
        <taxon>Fungi</taxon>
        <taxon>Fungi incertae sedis</taxon>
        <taxon>Mucoromycota</taxon>
        <taxon>Glomeromycotina</taxon>
        <taxon>Glomeromycetes</taxon>
        <taxon>Glomerales</taxon>
        <taxon>Glomeraceae</taxon>
        <taxon>Funneliformis</taxon>
    </lineage>
</organism>
<dbReference type="InterPro" id="IPR016009">
    <property type="entry name" value="tRNA_MeTrfase_TRMD/TRM10"/>
</dbReference>
<keyword evidence="18" id="KW-1185">Reference proteome</keyword>
<protein>
    <recommendedName>
        <fullName evidence="6">tRNA (guanine-N(1)-)-methyltransferase</fullName>
        <ecNumber evidence="5">2.1.1.228</ecNumber>
    </recommendedName>
    <alternativeName>
        <fullName evidence="12">M1G-methyltransferase</fullName>
    </alternativeName>
    <alternativeName>
        <fullName evidence="13">tRNA [GM37] methyltransferase</fullName>
    </alternativeName>
</protein>
<keyword evidence="8" id="KW-0489">Methyltransferase</keyword>
<evidence type="ECO:0000256" key="5">
    <source>
        <dbReference type="ARBA" id="ARBA00012807"/>
    </source>
</evidence>
<dbReference type="PANTHER" id="PTHR46417">
    <property type="entry name" value="TRNA (GUANINE-N(1)-)-METHYLTRANSFERASE"/>
    <property type="match status" value="1"/>
</dbReference>
<dbReference type="SUPFAM" id="SSF75217">
    <property type="entry name" value="alpha/beta knot"/>
    <property type="match status" value="1"/>
</dbReference>
<comment type="function">
    <text evidence="1">Specifically methylates guanosine-37 in various tRNAs.</text>
</comment>
<feature type="domain" description="tRNA methyltransferase TRMD/TRM10-type" evidence="16">
    <location>
        <begin position="2"/>
        <end position="78"/>
    </location>
</feature>
<evidence type="ECO:0000256" key="6">
    <source>
        <dbReference type="ARBA" id="ARBA00014679"/>
    </source>
</evidence>
<evidence type="ECO:0000256" key="10">
    <source>
        <dbReference type="ARBA" id="ARBA00022691"/>
    </source>
</evidence>